<dbReference type="AlphaFoldDB" id="A0A4Z2J4A1"/>
<evidence type="ECO:0000313" key="3">
    <source>
        <dbReference type="Proteomes" id="UP000314294"/>
    </source>
</evidence>
<gene>
    <name evidence="2" type="ORF">EYF80_004892</name>
</gene>
<accession>A0A4Z2J4A1</accession>
<reference evidence="2 3" key="1">
    <citation type="submission" date="2019-03" db="EMBL/GenBank/DDBJ databases">
        <title>First draft genome of Liparis tanakae, snailfish: a comprehensive survey of snailfish specific genes.</title>
        <authorList>
            <person name="Kim W."/>
            <person name="Song I."/>
            <person name="Jeong J.-H."/>
            <person name="Kim D."/>
            <person name="Kim S."/>
            <person name="Ryu S."/>
            <person name="Song J.Y."/>
            <person name="Lee S.K."/>
        </authorList>
    </citation>
    <scope>NUCLEOTIDE SEQUENCE [LARGE SCALE GENOMIC DNA]</scope>
    <source>
        <tissue evidence="2">Muscle</tissue>
    </source>
</reference>
<protein>
    <submittedName>
        <fullName evidence="2">Uncharacterized protein</fullName>
    </submittedName>
</protein>
<feature type="compositionally biased region" description="Basic and acidic residues" evidence="1">
    <location>
        <begin position="8"/>
        <end position="20"/>
    </location>
</feature>
<comment type="caution">
    <text evidence="2">The sequence shown here is derived from an EMBL/GenBank/DDBJ whole genome shotgun (WGS) entry which is preliminary data.</text>
</comment>
<feature type="region of interest" description="Disordered" evidence="1">
    <location>
        <begin position="151"/>
        <end position="170"/>
    </location>
</feature>
<feature type="region of interest" description="Disordered" evidence="1">
    <location>
        <begin position="1"/>
        <end position="21"/>
    </location>
</feature>
<organism evidence="2 3">
    <name type="scientific">Liparis tanakae</name>
    <name type="common">Tanaka's snailfish</name>
    <dbReference type="NCBI Taxonomy" id="230148"/>
    <lineage>
        <taxon>Eukaryota</taxon>
        <taxon>Metazoa</taxon>
        <taxon>Chordata</taxon>
        <taxon>Craniata</taxon>
        <taxon>Vertebrata</taxon>
        <taxon>Euteleostomi</taxon>
        <taxon>Actinopterygii</taxon>
        <taxon>Neopterygii</taxon>
        <taxon>Teleostei</taxon>
        <taxon>Neoteleostei</taxon>
        <taxon>Acanthomorphata</taxon>
        <taxon>Eupercaria</taxon>
        <taxon>Perciformes</taxon>
        <taxon>Cottioidei</taxon>
        <taxon>Cottales</taxon>
        <taxon>Liparidae</taxon>
        <taxon>Liparis</taxon>
    </lineage>
</organism>
<dbReference type="Proteomes" id="UP000314294">
    <property type="component" value="Unassembled WGS sequence"/>
</dbReference>
<proteinExistence type="predicted"/>
<dbReference type="EMBL" id="SRLO01000024">
    <property type="protein sequence ID" value="TNN84847.1"/>
    <property type="molecule type" value="Genomic_DNA"/>
</dbReference>
<evidence type="ECO:0000313" key="2">
    <source>
        <dbReference type="EMBL" id="TNN84847.1"/>
    </source>
</evidence>
<sequence length="224" mass="23614">MTHSALEATHRGEAEGRDGKAVCSRLPDGVRGGRGPGRVEAAGLQRILKPRGAQIAVRLALELTPESTELVTGDRTGAAGVGAGVGDSLATTSLTLVTGRGASASSSVASRSCFFFRSSAPRRSFSRCRLMTATRSRMALATSLKSASNTKPSTTCVSTTQRKDTSSGTSVYSSNRNSMALLSLYFPWSFLVSSMRSHSFRPDFTMSSSSASSTWTPLSSWKKG</sequence>
<name>A0A4Z2J4A1_9TELE</name>
<feature type="region of interest" description="Disordered" evidence="1">
    <location>
        <begin position="204"/>
        <end position="224"/>
    </location>
</feature>
<evidence type="ECO:0000256" key="1">
    <source>
        <dbReference type="SAM" id="MobiDB-lite"/>
    </source>
</evidence>
<keyword evidence="3" id="KW-1185">Reference proteome</keyword>
<feature type="compositionally biased region" description="Low complexity" evidence="1">
    <location>
        <begin position="205"/>
        <end position="224"/>
    </location>
</feature>